<dbReference type="Pfam" id="PF00575">
    <property type="entry name" value="S1"/>
    <property type="match status" value="6"/>
</dbReference>
<keyword evidence="5" id="KW-0687">Ribonucleoprotein</keyword>
<evidence type="ECO:0000256" key="5">
    <source>
        <dbReference type="ARBA" id="ARBA00023274"/>
    </source>
</evidence>
<dbReference type="PRINTS" id="PR00681">
    <property type="entry name" value="RIBOSOMALS1"/>
</dbReference>
<dbReference type="InterPro" id="IPR003029">
    <property type="entry name" value="S1_domain"/>
</dbReference>
<dbReference type="CDD" id="cd04465">
    <property type="entry name" value="S1_RPS1_repeat_ec2_hs2"/>
    <property type="match status" value="1"/>
</dbReference>
<feature type="domain" description="S1 motif" evidence="9">
    <location>
        <begin position="100"/>
        <end position="165"/>
    </location>
</feature>
<keyword evidence="4 10" id="KW-0689">Ribosomal protein</keyword>
<dbReference type="InterPro" id="IPR050437">
    <property type="entry name" value="Ribos_protein_bS1-like"/>
</dbReference>
<dbReference type="Gene3D" id="2.40.50.140">
    <property type="entry name" value="Nucleic acid-binding proteins"/>
    <property type="match status" value="6"/>
</dbReference>
<comment type="function">
    <text evidence="6">Binds mRNA; thus facilitating recognition of the initiation point. It is needed to translate mRNA with a short Shine-Dalgarno (SD) purine-rich sequence.</text>
</comment>
<sequence>MSEEFKKLFEESMRDFREGQIVKGKILNIRPNDIVVDIGYKSEATVPASQFKDISEIKVGDEIDLFLERLEDETGSVVVSKERADKLQGWDFIVNNCKEGSMVKGKVLRKTKGGLVVDIGVEAFLPASLITVKGFPNLNQMLGQTLNFKIVKINDQRKNIVVSRKDVLAQEREETKNTFFQELQTGQIRQGVVKNITDFGAFVSLGNMDGLLHITDMSWGRISHPSEMLAVGDKIDIVVLGFDKDANKISLGLKQNTPNPWEGVEAKYPVGSRVKGKVTNIVPYGAFVELEKGVEGLVHISELSWTKRVTNINEILAIGDVVEVVVLNIDKNSQRISLGVKQTETNPWLEIQNKYPVGTKVRAKVRTITDYGAFVELDEGIDGLIHVSDMSWTKRIGHPSEILKKGQKIEAVVLNVDAENKKLALGLKQTTPDPWLELADKYPAGAAIEGVITKVTNFGIFVEIEKDVEGLVHASELEPDLAKAVETNFKAGDKINARVVKVDTQQRKIALTTKEV</sequence>
<evidence type="ECO:0000256" key="6">
    <source>
        <dbReference type="ARBA" id="ARBA00025604"/>
    </source>
</evidence>
<keyword evidence="3" id="KW-0694">RNA-binding</keyword>
<dbReference type="Proteomes" id="UP000231267">
    <property type="component" value="Unassembled WGS sequence"/>
</dbReference>
<comment type="caution">
    <text evidence="10">The sequence shown here is derived from an EMBL/GenBank/DDBJ whole genome shotgun (WGS) entry which is preliminary data.</text>
</comment>
<dbReference type="PANTHER" id="PTHR10724">
    <property type="entry name" value="30S RIBOSOMAL PROTEIN S1"/>
    <property type="match status" value="1"/>
</dbReference>
<evidence type="ECO:0000256" key="3">
    <source>
        <dbReference type="ARBA" id="ARBA00022884"/>
    </source>
</evidence>
<evidence type="ECO:0000259" key="9">
    <source>
        <dbReference type="PROSITE" id="PS50126"/>
    </source>
</evidence>
<dbReference type="GO" id="GO:0022627">
    <property type="term" value="C:cytosolic small ribosomal subunit"/>
    <property type="evidence" value="ECO:0007669"/>
    <property type="project" value="TreeGrafter"/>
</dbReference>
<feature type="domain" description="S1 motif" evidence="9">
    <location>
        <begin position="19"/>
        <end position="82"/>
    </location>
</feature>
<feature type="domain" description="S1 motif" evidence="9">
    <location>
        <begin position="445"/>
        <end position="514"/>
    </location>
</feature>
<dbReference type="NCBIfam" id="TIGR00717">
    <property type="entry name" value="rpsA"/>
    <property type="match status" value="1"/>
</dbReference>
<reference evidence="10 11" key="1">
    <citation type="submission" date="2017-09" db="EMBL/GenBank/DDBJ databases">
        <title>Depth-based differentiation of microbial function through sediment-hosted aquifers and enrichment of novel symbionts in the deep terrestrial subsurface.</title>
        <authorList>
            <person name="Probst A.J."/>
            <person name="Ladd B."/>
            <person name="Jarett J.K."/>
            <person name="Geller-Mcgrath D.E."/>
            <person name="Sieber C.M."/>
            <person name="Emerson J.B."/>
            <person name="Anantharaman K."/>
            <person name="Thomas B.C."/>
            <person name="Malmstrom R."/>
            <person name="Stieglmeier M."/>
            <person name="Klingl A."/>
            <person name="Woyke T."/>
            <person name="Ryan C.M."/>
            <person name="Banfield J.F."/>
        </authorList>
    </citation>
    <scope>NUCLEOTIDE SEQUENCE [LARGE SCALE GENOMIC DNA]</scope>
    <source>
        <strain evidence="10">CG12_big_fil_rev_8_21_14_0_65_43_15</strain>
    </source>
</reference>
<dbReference type="InterPro" id="IPR035104">
    <property type="entry name" value="Ribosomal_protein_S1-like"/>
</dbReference>
<dbReference type="PROSITE" id="PS50126">
    <property type="entry name" value="S1"/>
    <property type="match status" value="6"/>
</dbReference>
<dbReference type="PANTHER" id="PTHR10724:SF7">
    <property type="entry name" value="SMALL RIBOSOMAL SUBUNIT PROTEIN BS1C"/>
    <property type="match status" value="1"/>
</dbReference>
<evidence type="ECO:0000256" key="1">
    <source>
        <dbReference type="ARBA" id="ARBA00006767"/>
    </source>
</evidence>
<dbReference type="InterPro" id="IPR000110">
    <property type="entry name" value="Ribosomal_bS1"/>
</dbReference>
<feature type="domain" description="S1 motif" evidence="9">
    <location>
        <begin position="358"/>
        <end position="428"/>
    </location>
</feature>
<dbReference type="GO" id="GO:0006412">
    <property type="term" value="P:translation"/>
    <property type="evidence" value="ECO:0007669"/>
    <property type="project" value="InterPro"/>
</dbReference>
<comment type="similarity">
    <text evidence="1">Belongs to the bacterial ribosomal protein bS1 family.</text>
</comment>
<dbReference type="AlphaFoldDB" id="A0A2J0LLN3"/>
<dbReference type="GO" id="GO:0003729">
    <property type="term" value="F:mRNA binding"/>
    <property type="evidence" value="ECO:0007669"/>
    <property type="project" value="TreeGrafter"/>
</dbReference>
<dbReference type="EMBL" id="PFGP01000066">
    <property type="protein sequence ID" value="PIW66513.1"/>
    <property type="molecule type" value="Genomic_DNA"/>
</dbReference>
<accession>A0A2J0LLN3</accession>
<keyword evidence="2" id="KW-0677">Repeat</keyword>
<dbReference type="SUPFAM" id="SSF50249">
    <property type="entry name" value="Nucleic acid-binding proteins"/>
    <property type="match status" value="6"/>
</dbReference>
<dbReference type="FunFam" id="2.40.50.140:FF:000011">
    <property type="entry name" value="30S ribosomal protein S1"/>
    <property type="match status" value="2"/>
</dbReference>
<dbReference type="SMART" id="SM00316">
    <property type="entry name" value="S1"/>
    <property type="match status" value="6"/>
</dbReference>
<evidence type="ECO:0000313" key="11">
    <source>
        <dbReference type="Proteomes" id="UP000231267"/>
    </source>
</evidence>
<dbReference type="InterPro" id="IPR012340">
    <property type="entry name" value="NA-bd_OB-fold"/>
</dbReference>
<name>A0A2J0LLN3_9BACT</name>
<dbReference type="FunFam" id="2.40.50.140:FF:000103">
    <property type="entry name" value="protein RRP5 homolog"/>
    <property type="match status" value="1"/>
</dbReference>
<evidence type="ECO:0000256" key="8">
    <source>
        <dbReference type="ARBA" id="ARBA00035517"/>
    </source>
</evidence>
<dbReference type="GO" id="GO:0003735">
    <property type="term" value="F:structural constituent of ribosome"/>
    <property type="evidence" value="ECO:0007669"/>
    <property type="project" value="InterPro"/>
</dbReference>
<proteinExistence type="inferred from homology"/>
<protein>
    <recommendedName>
        <fullName evidence="7">Small ribosomal subunit protein bS1</fullName>
    </recommendedName>
    <alternativeName>
        <fullName evidence="8">30S ribosomal protein S1</fullName>
    </alternativeName>
</protein>
<evidence type="ECO:0000256" key="7">
    <source>
        <dbReference type="ARBA" id="ARBA00035293"/>
    </source>
</evidence>
<feature type="domain" description="S1 motif" evidence="9">
    <location>
        <begin position="186"/>
        <end position="254"/>
    </location>
</feature>
<evidence type="ECO:0000313" key="10">
    <source>
        <dbReference type="EMBL" id="PIW66513.1"/>
    </source>
</evidence>
<organism evidence="10 11">
    <name type="scientific">Candidatus Taenaricola geysiri</name>
    <dbReference type="NCBI Taxonomy" id="1974752"/>
    <lineage>
        <taxon>Bacteria</taxon>
        <taxon>Pseudomonadati</taxon>
        <taxon>Candidatus Omnitrophota</taxon>
        <taxon>Candidatus Taenaricola</taxon>
    </lineage>
</organism>
<evidence type="ECO:0000256" key="4">
    <source>
        <dbReference type="ARBA" id="ARBA00022980"/>
    </source>
</evidence>
<dbReference type="CDD" id="cd05687">
    <property type="entry name" value="S1_RPS1_repeat_ec1_hs1"/>
    <property type="match status" value="1"/>
</dbReference>
<feature type="domain" description="S1 motif" evidence="9">
    <location>
        <begin position="271"/>
        <end position="341"/>
    </location>
</feature>
<gene>
    <name evidence="10" type="primary">rpsA</name>
    <name evidence="10" type="ORF">COW11_03000</name>
</gene>
<evidence type="ECO:0000256" key="2">
    <source>
        <dbReference type="ARBA" id="ARBA00022737"/>
    </source>
</evidence>
<dbReference type="CDD" id="cd05688">
    <property type="entry name" value="S1_RPS1_repeat_ec3"/>
    <property type="match status" value="1"/>
</dbReference>